<feature type="domain" description="AMP-binding enzyme C-terminal" evidence="4">
    <location>
        <begin position="365"/>
        <end position="434"/>
    </location>
</feature>
<dbReference type="GO" id="GO:0004467">
    <property type="term" value="F:long-chain fatty acid-CoA ligase activity"/>
    <property type="evidence" value="ECO:0007669"/>
    <property type="project" value="UniProtKB-EC"/>
</dbReference>
<dbReference type="PANTHER" id="PTHR24096:SF149">
    <property type="entry name" value="AMP-BINDING DOMAIN-CONTAINING PROTEIN-RELATED"/>
    <property type="match status" value="1"/>
</dbReference>
<protein>
    <submittedName>
        <fullName evidence="5">AMP-dependent synthetase</fullName>
    </submittedName>
    <submittedName>
        <fullName evidence="6">Long-chain-fatty-acid--CoA ligase</fullName>
        <ecNumber evidence="6">6.2.1.3</ecNumber>
    </submittedName>
</protein>
<dbReference type="InterPro" id="IPR025110">
    <property type="entry name" value="AMP-bd_C"/>
</dbReference>
<gene>
    <name evidence="6" type="primary">lcfB</name>
    <name evidence="5" type="ORF">BJL90_06960</name>
    <name evidence="6" type="ORF">CLFO_02860</name>
</gene>
<dbReference type="SUPFAM" id="SSF56801">
    <property type="entry name" value="Acetyl-CoA synthetase-like"/>
    <property type="match status" value="1"/>
</dbReference>
<dbReference type="PROSITE" id="PS00455">
    <property type="entry name" value="AMP_BINDING"/>
    <property type="match status" value="1"/>
</dbReference>
<dbReference type="EC" id="6.2.1.3" evidence="6"/>
<dbReference type="CDD" id="cd04433">
    <property type="entry name" value="AFD_class_I"/>
    <property type="match status" value="1"/>
</dbReference>
<evidence type="ECO:0000259" key="4">
    <source>
        <dbReference type="Pfam" id="PF13193"/>
    </source>
</evidence>
<dbReference type="RefSeq" id="WP_070965784.1">
    <property type="nucleotide sequence ID" value="NZ_CP017603.1"/>
</dbReference>
<evidence type="ECO:0000313" key="5">
    <source>
        <dbReference type="EMBL" id="AOY75655.1"/>
    </source>
</evidence>
<organism evidence="6 8">
    <name type="scientific">Clostridium formicaceticum</name>
    <dbReference type="NCBI Taxonomy" id="1497"/>
    <lineage>
        <taxon>Bacteria</taxon>
        <taxon>Bacillati</taxon>
        <taxon>Bacillota</taxon>
        <taxon>Clostridia</taxon>
        <taxon>Eubacteriales</taxon>
        <taxon>Clostridiaceae</taxon>
        <taxon>Clostridium</taxon>
    </lineage>
</organism>
<dbReference type="KEGG" id="cfm:BJL90_06960"/>
<evidence type="ECO:0000313" key="6">
    <source>
        <dbReference type="EMBL" id="ARE85970.1"/>
    </source>
</evidence>
<evidence type="ECO:0000259" key="3">
    <source>
        <dbReference type="Pfam" id="PF00501"/>
    </source>
</evidence>
<accession>A0AAC9RKJ8</accession>
<sequence>MHLQWLLDRFTSFQDREAIIWKGKVYTYNWLSHKTKEFLQILKSQNIHEGQIVSVEGDYSPTISALIIALIHNGNIIVPLSSAIEENKKEFLQIADVSKRVVFDKEDHYEMIDTDNKIESPLLERLIKEKESGLVLFSSGSTGKSKGALHNFNLLLEKYKKQQKTLRTLIFLLIDHIGGINTLFYILANGGTMVIETSKNPGDICRAIEKYGVELLPTSPTFMNLLMLSEEYKNYNLTSLKLITYGTEPMPVFTLKKFNEIFPHIQLKQTYGLSELGIMATKSESNSSLWVKLGGDGYETKVVEGTLWIKAKSSMLGYLNAPNPFDEDGWFNTQDMVLQKGDYFMILGRQSEIINVGGEKVYPAEVESVILEVENIKDVTVRGEANPLMGNIVCAKVNLLYPEDLLSVKKKIKAYCQKRLEKFKIPIKIEVAEENLFNPRFKRMRRE</sequence>
<dbReference type="PANTHER" id="PTHR24096">
    <property type="entry name" value="LONG-CHAIN-FATTY-ACID--COA LIGASE"/>
    <property type="match status" value="1"/>
</dbReference>
<reference evidence="5 7" key="1">
    <citation type="submission" date="2016-10" db="EMBL/GenBank/DDBJ databases">
        <title>Complete Genome Sequence of Acetogen Clostridium formicoaceticum ATCC 27076.</title>
        <authorList>
            <person name="Bao T."/>
            <person name="Cheng C."/>
            <person name="Zhao J."/>
            <person name="Yang S.-T."/>
            <person name="Wang J."/>
            <person name="Wang M."/>
        </authorList>
    </citation>
    <scope>NUCLEOTIDE SEQUENCE [LARGE SCALE GENOMIC DNA]</scope>
    <source>
        <strain evidence="5 7">ATCC 27076</strain>
    </source>
</reference>
<dbReference type="Proteomes" id="UP000192478">
    <property type="component" value="Chromosome"/>
</dbReference>
<dbReference type="InterPro" id="IPR045851">
    <property type="entry name" value="AMP-bd_C_sf"/>
</dbReference>
<dbReference type="InterPro" id="IPR042099">
    <property type="entry name" value="ANL_N_sf"/>
</dbReference>
<evidence type="ECO:0000256" key="1">
    <source>
        <dbReference type="ARBA" id="ARBA00006432"/>
    </source>
</evidence>
<reference evidence="6 8" key="2">
    <citation type="submission" date="2017-03" db="EMBL/GenBank/DDBJ databases">
        <title>Complete sequence of Clostridium formicaceticum DSM 92.</title>
        <authorList>
            <person name="Poehlein A."/>
            <person name="Karl M."/>
            <person name="Bengelsdorf F.R."/>
            <person name="Duerre P."/>
            <person name="Daniel R."/>
        </authorList>
    </citation>
    <scope>NUCLEOTIDE SEQUENCE [LARGE SCALE GENOMIC DNA]</scope>
    <source>
        <strain evidence="6 8">DSM 92</strain>
    </source>
</reference>
<dbReference type="InterPro" id="IPR000873">
    <property type="entry name" value="AMP-dep_synth/lig_dom"/>
</dbReference>
<comment type="similarity">
    <text evidence="1">Belongs to the ATP-dependent AMP-binding enzyme family.</text>
</comment>
<name>A0AAC9RKJ8_9CLOT</name>
<evidence type="ECO:0000313" key="7">
    <source>
        <dbReference type="Proteomes" id="UP000177894"/>
    </source>
</evidence>
<keyword evidence="7" id="KW-1185">Reference proteome</keyword>
<dbReference type="Proteomes" id="UP000177894">
    <property type="component" value="Chromosome"/>
</dbReference>
<dbReference type="Pfam" id="PF13193">
    <property type="entry name" value="AMP-binding_C"/>
    <property type="match status" value="1"/>
</dbReference>
<feature type="domain" description="AMP-dependent synthetase/ligase" evidence="3">
    <location>
        <begin position="12"/>
        <end position="283"/>
    </location>
</feature>
<dbReference type="EMBL" id="CP017603">
    <property type="protein sequence ID" value="AOY75655.1"/>
    <property type="molecule type" value="Genomic_DNA"/>
</dbReference>
<dbReference type="Gene3D" id="3.40.50.12780">
    <property type="entry name" value="N-terminal domain of ligase-like"/>
    <property type="match status" value="1"/>
</dbReference>
<evidence type="ECO:0000313" key="8">
    <source>
        <dbReference type="Proteomes" id="UP000192478"/>
    </source>
</evidence>
<dbReference type="EMBL" id="CP020559">
    <property type="protein sequence ID" value="ARE85970.1"/>
    <property type="molecule type" value="Genomic_DNA"/>
</dbReference>
<dbReference type="InterPro" id="IPR020845">
    <property type="entry name" value="AMP-binding_CS"/>
</dbReference>
<keyword evidence="2 6" id="KW-0436">Ligase</keyword>
<evidence type="ECO:0000256" key="2">
    <source>
        <dbReference type="ARBA" id="ARBA00022598"/>
    </source>
</evidence>
<dbReference type="AlphaFoldDB" id="A0AAC9RKJ8"/>
<proteinExistence type="inferred from homology"/>
<dbReference type="Gene3D" id="3.30.300.30">
    <property type="match status" value="1"/>
</dbReference>
<dbReference type="Pfam" id="PF00501">
    <property type="entry name" value="AMP-binding"/>
    <property type="match status" value="1"/>
</dbReference>